<keyword evidence="1" id="KW-0732">Signal</keyword>
<dbReference type="EMBL" id="BPLR01001826">
    <property type="protein sequence ID" value="GIX66881.1"/>
    <property type="molecule type" value="Genomic_DNA"/>
</dbReference>
<feature type="signal peptide" evidence="1">
    <location>
        <begin position="1"/>
        <end position="18"/>
    </location>
</feature>
<dbReference type="AlphaFoldDB" id="A0AAV4M648"/>
<keyword evidence="3" id="KW-1185">Reference proteome</keyword>
<comment type="caution">
    <text evidence="2">The sequence shown here is derived from an EMBL/GenBank/DDBJ whole genome shotgun (WGS) entry which is preliminary data.</text>
</comment>
<reference evidence="2 3" key="1">
    <citation type="submission" date="2021-06" db="EMBL/GenBank/DDBJ databases">
        <title>Caerostris extrusa draft genome.</title>
        <authorList>
            <person name="Kono N."/>
            <person name="Arakawa K."/>
        </authorList>
    </citation>
    <scope>NUCLEOTIDE SEQUENCE [LARGE SCALE GENOMIC DNA]</scope>
</reference>
<evidence type="ECO:0000313" key="3">
    <source>
        <dbReference type="Proteomes" id="UP001054945"/>
    </source>
</evidence>
<proteinExistence type="predicted"/>
<organism evidence="2 3">
    <name type="scientific">Caerostris extrusa</name>
    <name type="common">Bark spider</name>
    <name type="synonym">Caerostris bankana</name>
    <dbReference type="NCBI Taxonomy" id="172846"/>
    <lineage>
        <taxon>Eukaryota</taxon>
        <taxon>Metazoa</taxon>
        <taxon>Ecdysozoa</taxon>
        <taxon>Arthropoda</taxon>
        <taxon>Chelicerata</taxon>
        <taxon>Arachnida</taxon>
        <taxon>Araneae</taxon>
        <taxon>Araneomorphae</taxon>
        <taxon>Entelegynae</taxon>
        <taxon>Araneoidea</taxon>
        <taxon>Araneidae</taxon>
        <taxon>Caerostris</taxon>
    </lineage>
</organism>
<evidence type="ECO:0000313" key="2">
    <source>
        <dbReference type="EMBL" id="GIX66881.1"/>
    </source>
</evidence>
<accession>A0AAV4M648</accession>
<name>A0AAV4M648_CAEEX</name>
<gene>
    <name evidence="2" type="ORF">CEXT_80961</name>
</gene>
<protein>
    <submittedName>
        <fullName evidence="2">Uncharacterized protein</fullName>
    </submittedName>
</protein>
<dbReference type="Proteomes" id="UP001054945">
    <property type="component" value="Unassembled WGS sequence"/>
</dbReference>
<feature type="chain" id="PRO_5043539885" evidence="1">
    <location>
        <begin position="19"/>
        <end position="73"/>
    </location>
</feature>
<evidence type="ECO:0000256" key="1">
    <source>
        <dbReference type="SAM" id="SignalP"/>
    </source>
</evidence>
<sequence>MHPLAFVMWVSITNCVCATDHSDKTQFMQGISGFRIENLQITGGEVFGISLLPCCSGKDGSWICWGMEWNVTG</sequence>